<name>A0ABV4CIF3_9PSEU</name>
<dbReference type="EMBL" id="JBGEHV010000019">
    <property type="protein sequence ID" value="MEY8040278.1"/>
    <property type="molecule type" value="Genomic_DNA"/>
</dbReference>
<dbReference type="RefSeq" id="WP_345365684.1">
    <property type="nucleotide sequence ID" value="NZ_BAABII010000016.1"/>
</dbReference>
<organism evidence="2 3">
    <name type="scientific">Saccharopolyspora cebuensis</name>
    <dbReference type="NCBI Taxonomy" id="418759"/>
    <lineage>
        <taxon>Bacteria</taxon>
        <taxon>Bacillati</taxon>
        <taxon>Actinomycetota</taxon>
        <taxon>Actinomycetes</taxon>
        <taxon>Pseudonocardiales</taxon>
        <taxon>Pseudonocardiaceae</taxon>
        <taxon>Saccharopolyspora</taxon>
    </lineage>
</organism>
<evidence type="ECO:0000256" key="1">
    <source>
        <dbReference type="SAM" id="MobiDB-lite"/>
    </source>
</evidence>
<keyword evidence="3" id="KW-1185">Reference proteome</keyword>
<proteinExistence type="predicted"/>
<protein>
    <submittedName>
        <fullName evidence="2">DddA-like double-stranded DNA deaminase toxin</fullName>
    </submittedName>
</protein>
<comment type="caution">
    <text evidence="2">The sequence shown here is derived from an EMBL/GenBank/DDBJ whole genome shotgun (WGS) entry which is preliminary data.</text>
</comment>
<dbReference type="InterPro" id="IPR032724">
    <property type="entry name" value="SCP1.201-like"/>
</dbReference>
<accession>A0ABV4CIF3</accession>
<sequence length="256" mass="27098">MSVEEVDRTLATAVGKLDETAGTITAAALACAESRDALHAAITGTTDPEALDALGAQGAAAEQLDRARAQVKAIREQVERYRRDTLRPTPEEGRVTSEPPDRPAPRRPPNAVGVDGSEYPADAAADVVNLPARVEPRSGQRTVGQVTLNGRPVGEMRSGNDAWSASVSTRLKRLGIALPRIMHAHAEMKLAAMMIDTGIAEGMITINNAPCGSQPGQTPGCHQTLERFLPDGSTLTVRGTTEQGKPFSQTYRGKAT</sequence>
<dbReference type="Pfam" id="PF14428">
    <property type="entry name" value="DddA-like"/>
    <property type="match status" value="1"/>
</dbReference>
<dbReference type="Proteomes" id="UP001564626">
    <property type="component" value="Unassembled WGS sequence"/>
</dbReference>
<evidence type="ECO:0000313" key="3">
    <source>
        <dbReference type="Proteomes" id="UP001564626"/>
    </source>
</evidence>
<feature type="region of interest" description="Disordered" evidence="1">
    <location>
        <begin position="79"/>
        <end position="113"/>
    </location>
</feature>
<feature type="compositionally biased region" description="Basic and acidic residues" evidence="1">
    <location>
        <begin position="79"/>
        <end position="104"/>
    </location>
</feature>
<gene>
    <name evidence="2" type="ORF">AB8O55_12810</name>
</gene>
<evidence type="ECO:0000313" key="2">
    <source>
        <dbReference type="EMBL" id="MEY8040278.1"/>
    </source>
</evidence>
<reference evidence="2 3" key="1">
    <citation type="submission" date="2024-08" db="EMBL/GenBank/DDBJ databases">
        <title>Genome mining of Saccharopolyspora cebuensis PGLac3 from Nigerian medicinal plant.</title>
        <authorList>
            <person name="Ezeobiora C.E."/>
            <person name="Igbokwe N.H."/>
            <person name="Amin D.H."/>
            <person name="Mendie U.E."/>
        </authorList>
    </citation>
    <scope>NUCLEOTIDE SEQUENCE [LARGE SCALE GENOMIC DNA]</scope>
    <source>
        <strain evidence="2 3">PGLac3</strain>
    </source>
</reference>
<feature type="region of interest" description="Disordered" evidence="1">
    <location>
        <begin position="237"/>
        <end position="256"/>
    </location>
</feature>